<evidence type="ECO:0000313" key="13">
    <source>
        <dbReference type="Proteomes" id="UP000198287"/>
    </source>
</evidence>
<dbReference type="SMART" id="SM01128">
    <property type="entry name" value="DDRGK"/>
    <property type="match status" value="1"/>
</dbReference>
<evidence type="ECO:0000256" key="5">
    <source>
        <dbReference type="ARBA" id="ARBA00022786"/>
    </source>
</evidence>
<dbReference type="Gene3D" id="1.10.10.10">
    <property type="entry name" value="Winged helix-like DNA-binding domain superfamily/Winged helix DNA-binding domain"/>
    <property type="match status" value="1"/>
</dbReference>
<keyword evidence="13" id="KW-1185">Reference proteome</keyword>
<evidence type="ECO:0000256" key="4">
    <source>
        <dbReference type="ARBA" id="ARBA00022692"/>
    </source>
</evidence>
<evidence type="ECO:0000256" key="1">
    <source>
        <dbReference type="ARBA" id="ARBA00004389"/>
    </source>
</evidence>
<dbReference type="InterPro" id="IPR050899">
    <property type="entry name" value="DDRGK_domain-containing"/>
</dbReference>
<evidence type="ECO:0000256" key="8">
    <source>
        <dbReference type="ARBA" id="ARBA00023136"/>
    </source>
</evidence>
<evidence type="ECO:0000256" key="7">
    <source>
        <dbReference type="ARBA" id="ARBA00022989"/>
    </source>
</evidence>
<reference evidence="12 13" key="1">
    <citation type="submission" date="2015-12" db="EMBL/GenBank/DDBJ databases">
        <title>The genome of Folsomia candida.</title>
        <authorList>
            <person name="Faddeeva A."/>
            <person name="Derks M.F."/>
            <person name="Anvar Y."/>
            <person name="Smit S."/>
            <person name="Van Straalen N."/>
            <person name="Roelofs D."/>
        </authorList>
    </citation>
    <scope>NUCLEOTIDE SEQUENCE [LARGE SCALE GENOMIC DNA]</scope>
    <source>
        <strain evidence="12 13">VU population</strain>
        <tissue evidence="12">Whole body</tissue>
    </source>
</reference>
<dbReference type="Pfam" id="PF09756">
    <property type="entry name" value="DDRGK"/>
    <property type="match status" value="1"/>
</dbReference>
<comment type="subcellular location">
    <subcellularLocation>
        <location evidence="1">Endoplasmic reticulum membrane</location>
        <topology evidence="1">Single-pass membrane protein</topology>
    </subcellularLocation>
</comment>
<keyword evidence="4" id="KW-0812">Transmembrane</keyword>
<feature type="region of interest" description="Disordered" evidence="11">
    <location>
        <begin position="40"/>
        <end position="180"/>
    </location>
</feature>
<evidence type="ECO:0000256" key="6">
    <source>
        <dbReference type="ARBA" id="ARBA00022824"/>
    </source>
</evidence>
<dbReference type="EMBL" id="LNIX01000017">
    <property type="protein sequence ID" value="OXA45756.1"/>
    <property type="molecule type" value="Genomic_DNA"/>
</dbReference>
<evidence type="ECO:0000256" key="11">
    <source>
        <dbReference type="SAM" id="MobiDB-lite"/>
    </source>
</evidence>
<keyword evidence="8" id="KW-0472">Membrane</keyword>
<dbReference type="Proteomes" id="UP000198287">
    <property type="component" value="Unassembled WGS sequence"/>
</dbReference>
<comment type="function">
    <text evidence="9">Substrate adapter for ufmylation, the covalent attachment of the ubiquitin-like modifier UFM1 to substrate proteins. Required for ufmylation of Atg9; protects the nervous system during aging, possibly by stabilizing Atg9 and supporting its function.</text>
</comment>
<dbReference type="AlphaFoldDB" id="A0A226DNF4"/>
<evidence type="ECO:0000256" key="2">
    <source>
        <dbReference type="ARBA" id="ARBA00009829"/>
    </source>
</evidence>
<comment type="caution">
    <text evidence="12">The sequence shown here is derived from an EMBL/GenBank/DDBJ whole genome shotgun (WGS) entry which is preliminary data.</text>
</comment>
<dbReference type="InterPro" id="IPR019153">
    <property type="entry name" value="DDRGK_dom-contain"/>
</dbReference>
<evidence type="ECO:0000313" key="12">
    <source>
        <dbReference type="EMBL" id="OXA45756.1"/>
    </source>
</evidence>
<dbReference type="OrthoDB" id="2285710at2759"/>
<dbReference type="STRING" id="158441.A0A226DNF4"/>
<name>A0A226DNF4_FOLCA</name>
<evidence type="ECO:0000256" key="3">
    <source>
        <dbReference type="ARBA" id="ARBA00018218"/>
    </source>
</evidence>
<keyword evidence="5" id="KW-0833">Ubl conjugation pathway</keyword>
<dbReference type="PANTHER" id="PTHR48176:SF1">
    <property type="entry name" value="DDRGK DOMAIN-CONTAINING PROTEIN 1"/>
    <property type="match status" value="1"/>
</dbReference>
<keyword evidence="6" id="KW-0256">Endoplasmic reticulum</keyword>
<feature type="compositionally biased region" description="Gly residues" evidence="11">
    <location>
        <begin position="56"/>
        <end position="70"/>
    </location>
</feature>
<organism evidence="12 13">
    <name type="scientific">Folsomia candida</name>
    <name type="common">Springtail</name>
    <dbReference type="NCBI Taxonomy" id="158441"/>
    <lineage>
        <taxon>Eukaryota</taxon>
        <taxon>Metazoa</taxon>
        <taxon>Ecdysozoa</taxon>
        <taxon>Arthropoda</taxon>
        <taxon>Hexapoda</taxon>
        <taxon>Collembola</taxon>
        <taxon>Entomobryomorpha</taxon>
        <taxon>Isotomoidea</taxon>
        <taxon>Isotomidae</taxon>
        <taxon>Proisotominae</taxon>
        <taxon>Folsomia</taxon>
    </lineage>
</organism>
<proteinExistence type="inferred from homology"/>
<accession>A0A226DNF4</accession>
<comment type="subunit">
    <text evidence="10">Interacts with Atg9; the interaction is transient.</text>
</comment>
<dbReference type="InterPro" id="IPR036390">
    <property type="entry name" value="WH_DNA-bd_sf"/>
</dbReference>
<dbReference type="GO" id="GO:0044389">
    <property type="term" value="F:ubiquitin-like protein ligase binding"/>
    <property type="evidence" value="ECO:0007669"/>
    <property type="project" value="TreeGrafter"/>
</dbReference>
<dbReference type="PANTHER" id="PTHR48176">
    <property type="entry name" value="DDRGK DOMAIN-CONTAINING PROTEIN 1"/>
    <property type="match status" value="1"/>
</dbReference>
<keyword evidence="7" id="KW-1133">Transmembrane helix</keyword>
<sequence>MAKGPQVDFDGFGDALLYFGLAAVMVLLTAVIFWFTKKSGSSGGQGAGQEERQPVAGGGNRRQGAGAGAGRRGRGRRVVDESDSDGGDGGGRAPAARRDSDDSDHELDDRLNDPKLGAKKRAKLEAKAEKKLQREAEERMREDKKARQIKDETDRKLREEQDIAAEKKREEDEKRAKEEQAQRELEEYLKMKEAFSVEEEGCEVIEEEEEGNLIEMFLDHIKRHKVVMFDELASKFGLKVPDTIDRLKVLVEEGRLTGVMDDRGKFIYISQEELERFAKFIKQRGRVQISELVENSSTLINLTPVEAET</sequence>
<dbReference type="OMA" id="EFTRECN"/>
<protein>
    <recommendedName>
        <fullName evidence="3">DDRGK domain-containing protein 1</fullName>
    </recommendedName>
</protein>
<gene>
    <name evidence="12" type="ORF">Fcan01_19583</name>
</gene>
<feature type="compositionally biased region" description="Basic and acidic residues" evidence="11">
    <location>
        <begin position="123"/>
        <end position="180"/>
    </location>
</feature>
<dbReference type="SUPFAM" id="SSF46785">
    <property type="entry name" value="Winged helix' DNA-binding domain"/>
    <property type="match status" value="1"/>
</dbReference>
<comment type="similarity">
    <text evidence="2">Belongs to the DDRGK1 family.</text>
</comment>
<evidence type="ECO:0000256" key="9">
    <source>
        <dbReference type="ARBA" id="ARBA00049608"/>
    </source>
</evidence>
<evidence type="ECO:0000256" key="10">
    <source>
        <dbReference type="ARBA" id="ARBA00049687"/>
    </source>
</evidence>
<dbReference type="InterPro" id="IPR036388">
    <property type="entry name" value="WH-like_DNA-bd_sf"/>
</dbReference>
<dbReference type="FunFam" id="1.10.10.10:FF:000143">
    <property type="entry name" value="DDRGK domain-containing protein 1"/>
    <property type="match status" value="1"/>
</dbReference>
<dbReference type="GO" id="GO:0005789">
    <property type="term" value="C:endoplasmic reticulum membrane"/>
    <property type="evidence" value="ECO:0007669"/>
    <property type="project" value="UniProtKB-SubCell"/>
</dbReference>